<feature type="compositionally biased region" description="Basic and acidic residues" evidence="1">
    <location>
        <begin position="1"/>
        <end position="10"/>
    </location>
</feature>
<dbReference type="AlphaFoldDB" id="A0A1A7VUR9"/>
<evidence type="ECO:0000313" key="6">
    <source>
        <dbReference type="Proteomes" id="UP000182142"/>
    </source>
</evidence>
<feature type="domain" description="Tryptophan/threonine-rich plasmodium antigen C-terminal" evidence="2">
    <location>
        <begin position="94"/>
        <end position="308"/>
    </location>
</feature>
<protein>
    <submittedName>
        <fullName evidence="3">Tryptophan-rich antigen, putative</fullName>
    </submittedName>
</protein>
<dbReference type="EMBL" id="CWHQ02000016">
    <property type="protein sequence ID" value="SBO25702.1"/>
    <property type="molecule type" value="Genomic_DNA"/>
</dbReference>
<evidence type="ECO:0000313" key="3">
    <source>
        <dbReference type="EMBL" id="SBO25702.1"/>
    </source>
</evidence>
<sequence>MESSTYRENDVSEDNTSILEEKEEDDKSSRAKGNGLPFVLFTSLVFLTSTPALLNISSLPSLIEKNDSVNKPICLIGLVEGELEKEEEWKSCTWDNRKIQLEEDFNEFYFMLDKERKEWLDEMEGEWEKLIQEMENKWTTHEESFGKIAHLSDISEESSIWGDRQWEQWIRTEGKRGMETDLKKWLNDKENFLNGWISKEWTQWKNERMPWMTNEWKNGEGCYKEDWEKSKSFKSLPITEKMKWIKWKGRNSKESAEWTNWVNIKESVYIHKEWNKWIEWKNNKRTLFKIWKDLFIDRWVNEKPWLTWKLK</sequence>
<evidence type="ECO:0000313" key="4">
    <source>
        <dbReference type="EMBL" id="SBO28518.1"/>
    </source>
</evidence>
<gene>
    <name evidence="3" type="ORF">PKNA1_C2_1300600</name>
    <name evidence="4" type="ORF">PKNA1_H1_1300600</name>
</gene>
<reference evidence="3" key="1">
    <citation type="submission" date="2016-05" db="EMBL/GenBank/DDBJ databases">
        <authorList>
            <person name="Lavstsen T."/>
            <person name="Jespersen J.S."/>
        </authorList>
    </citation>
    <scope>NUCLEOTIDE SEQUENCE [LARGE SCALE GENOMIC DNA]</scope>
</reference>
<reference evidence="5 6" key="2">
    <citation type="submission" date="2016-05" db="EMBL/GenBank/DDBJ databases">
        <authorList>
            <person name="Sharaf H."/>
        </authorList>
    </citation>
    <scope>NUCLEOTIDE SEQUENCE [LARGE SCALE GENOMIC DNA]</scope>
    <source>
        <strain evidence="5 6">H</strain>
    </source>
</reference>
<feature type="region of interest" description="Disordered" evidence="1">
    <location>
        <begin position="1"/>
        <end position="30"/>
    </location>
</feature>
<dbReference type="OrthoDB" id="370547at2759"/>
<dbReference type="Proteomes" id="UP000182128">
    <property type="component" value="Unassembled WGS sequence"/>
</dbReference>
<dbReference type="Proteomes" id="UP000182142">
    <property type="component" value="Unassembled WGS sequence"/>
</dbReference>
<dbReference type="VEuPathDB" id="PlasmoDB:PKNH_1300600"/>
<accession>A0A1A7VUR9</accession>
<organism evidence="3 5">
    <name type="scientific">Plasmodium knowlesi (strain H)</name>
    <dbReference type="NCBI Taxonomy" id="5851"/>
    <lineage>
        <taxon>Eukaryota</taxon>
        <taxon>Sar</taxon>
        <taxon>Alveolata</taxon>
        <taxon>Apicomplexa</taxon>
        <taxon>Aconoidasida</taxon>
        <taxon>Haemosporida</taxon>
        <taxon>Plasmodiidae</taxon>
        <taxon>Plasmodium</taxon>
        <taxon>Plasmodium (Plasmodium)</taxon>
    </lineage>
</organism>
<dbReference type="EMBL" id="CWHR02000018">
    <property type="protein sequence ID" value="SBO28518.1"/>
    <property type="molecule type" value="Genomic_DNA"/>
</dbReference>
<proteinExistence type="predicted"/>
<dbReference type="InterPro" id="IPR022089">
    <property type="entry name" value="Plasmodium-antigen_C"/>
</dbReference>
<evidence type="ECO:0000259" key="2">
    <source>
        <dbReference type="Pfam" id="PF12319"/>
    </source>
</evidence>
<dbReference type="Pfam" id="PF12319">
    <property type="entry name" value="TryThrA_C"/>
    <property type="match status" value="1"/>
</dbReference>
<evidence type="ECO:0000313" key="5">
    <source>
        <dbReference type="Proteomes" id="UP000182128"/>
    </source>
</evidence>
<name>A0A1A7VUR9_PLAKH</name>
<evidence type="ECO:0000256" key="1">
    <source>
        <dbReference type="SAM" id="MobiDB-lite"/>
    </source>
</evidence>